<dbReference type="AlphaFoldDB" id="A0AAD9JCA7"/>
<dbReference type="PANTHER" id="PTHR30521:SF0">
    <property type="entry name" value="DYP-TYPE PEROXIDASE FAMILY PROTEIN"/>
    <property type="match status" value="1"/>
</dbReference>
<dbReference type="SUPFAM" id="SSF54909">
    <property type="entry name" value="Dimeric alpha+beta barrel"/>
    <property type="match status" value="1"/>
</dbReference>
<dbReference type="GO" id="GO:0005829">
    <property type="term" value="C:cytosol"/>
    <property type="evidence" value="ECO:0007669"/>
    <property type="project" value="TreeGrafter"/>
</dbReference>
<dbReference type="NCBIfam" id="TIGR01413">
    <property type="entry name" value="Dyp_perox_fam"/>
    <property type="match status" value="1"/>
</dbReference>
<evidence type="ECO:0000256" key="2">
    <source>
        <dbReference type="ARBA" id="ARBA00022559"/>
    </source>
</evidence>
<dbReference type="GO" id="GO:0046872">
    <property type="term" value="F:metal ion binding"/>
    <property type="evidence" value="ECO:0007669"/>
    <property type="project" value="UniProtKB-KW"/>
</dbReference>
<dbReference type="PANTHER" id="PTHR30521">
    <property type="entry name" value="DEFERROCHELATASE/PEROXIDASE"/>
    <property type="match status" value="1"/>
</dbReference>
<dbReference type="Proteomes" id="UP001208570">
    <property type="component" value="Unassembled WGS sequence"/>
</dbReference>
<dbReference type="InterPro" id="IPR048328">
    <property type="entry name" value="Dyp_perox_C"/>
</dbReference>
<sequence length="385" mass="43432">MMSFRMATSRLLGMRGTAAGVASRCYYHARQTARGHSKVRPLLLGLMTVGGTYGVYRVYNNNRSTLTGLVRPRTVSAATQPESQDSVYSQGKCHALYLWIHLKPKADAKLCAKVVADIDSHVDAVSPLDLRDEDDEIWAGVGFGADFYGKIGGQSVMDYKYPRRKGALGELPSSGGDLFIHAKCNTYSKLFELCQRIIRELPPDSVDKFEDVYSFVYRNGRDLSGFIDGTENAADEEERREIAVEKETGASYVITQVWVHKLDVINKEEDGTMEKWIGRTRDDSIELNKKPVTSHVARMTGGDNFQQRKRYQIVRQSMPYGNLHDKAGLFFIAYAASPEKFEYMLDRMVGADVDKECDDIMRLTKCVKGTYWYFPGKEQLKKLAS</sequence>
<protein>
    <recommendedName>
        <fullName evidence="6">Dyp-type peroxidase C-terminal domain-containing protein</fullName>
    </recommendedName>
</protein>
<keyword evidence="8" id="KW-1185">Reference proteome</keyword>
<keyword evidence="2" id="KW-0575">Peroxidase</keyword>
<evidence type="ECO:0000313" key="8">
    <source>
        <dbReference type="Proteomes" id="UP001208570"/>
    </source>
</evidence>
<dbReference type="InterPro" id="IPR006314">
    <property type="entry name" value="Dyp_peroxidase"/>
</dbReference>
<evidence type="ECO:0000259" key="6">
    <source>
        <dbReference type="Pfam" id="PF20628"/>
    </source>
</evidence>
<dbReference type="EMBL" id="JAODUP010000401">
    <property type="protein sequence ID" value="KAK2150537.1"/>
    <property type="molecule type" value="Genomic_DNA"/>
</dbReference>
<evidence type="ECO:0000256" key="1">
    <source>
        <dbReference type="ARBA" id="ARBA00001970"/>
    </source>
</evidence>
<dbReference type="GO" id="GO:0004601">
    <property type="term" value="F:peroxidase activity"/>
    <property type="evidence" value="ECO:0007669"/>
    <property type="project" value="UniProtKB-KW"/>
</dbReference>
<evidence type="ECO:0000256" key="5">
    <source>
        <dbReference type="ARBA" id="ARBA00023004"/>
    </source>
</evidence>
<keyword evidence="4" id="KW-0560">Oxidoreductase</keyword>
<evidence type="ECO:0000256" key="4">
    <source>
        <dbReference type="ARBA" id="ARBA00023002"/>
    </source>
</evidence>
<feature type="domain" description="Dyp-type peroxidase C-terminal" evidence="6">
    <location>
        <begin position="221"/>
        <end position="378"/>
    </location>
</feature>
<dbReference type="Pfam" id="PF20628">
    <property type="entry name" value="Dyp_perox_C"/>
    <property type="match status" value="1"/>
</dbReference>
<reference evidence="7" key="1">
    <citation type="journal article" date="2023" name="Mol. Biol. Evol.">
        <title>Third-Generation Sequencing Reveals the Adaptive Role of the Epigenome in Three Deep-Sea Polychaetes.</title>
        <authorList>
            <person name="Perez M."/>
            <person name="Aroh O."/>
            <person name="Sun Y."/>
            <person name="Lan Y."/>
            <person name="Juniper S.K."/>
            <person name="Young C.R."/>
            <person name="Angers B."/>
            <person name="Qian P.Y."/>
        </authorList>
    </citation>
    <scope>NUCLEOTIDE SEQUENCE</scope>
    <source>
        <strain evidence="7">P08H-3</strain>
    </source>
</reference>
<comment type="cofactor">
    <cofactor evidence="1">
        <name>heme b</name>
        <dbReference type="ChEBI" id="CHEBI:60344"/>
    </cofactor>
</comment>
<gene>
    <name evidence="7" type="ORF">LSH36_401g00069</name>
</gene>
<evidence type="ECO:0000256" key="3">
    <source>
        <dbReference type="ARBA" id="ARBA00022723"/>
    </source>
</evidence>
<organism evidence="7 8">
    <name type="scientific">Paralvinella palmiformis</name>
    <dbReference type="NCBI Taxonomy" id="53620"/>
    <lineage>
        <taxon>Eukaryota</taxon>
        <taxon>Metazoa</taxon>
        <taxon>Spiralia</taxon>
        <taxon>Lophotrochozoa</taxon>
        <taxon>Annelida</taxon>
        <taxon>Polychaeta</taxon>
        <taxon>Sedentaria</taxon>
        <taxon>Canalipalpata</taxon>
        <taxon>Terebellida</taxon>
        <taxon>Terebelliformia</taxon>
        <taxon>Alvinellidae</taxon>
        <taxon>Paralvinella</taxon>
    </lineage>
</organism>
<evidence type="ECO:0000313" key="7">
    <source>
        <dbReference type="EMBL" id="KAK2150537.1"/>
    </source>
</evidence>
<name>A0AAD9JCA7_9ANNE</name>
<dbReference type="InterPro" id="IPR011008">
    <property type="entry name" value="Dimeric_a/b-barrel"/>
</dbReference>
<proteinExistence type="predicted"/>
<comment type="caution">
    <text evidence="7">The sequence shown here is derived from an EMBL/GenBank/DDBJ whole genome shotgun (WGS) entry which is preliminary data.</text>
</comment>
<dbReference type="PROSITE" id="PS51404">
    <property type="entry name" value="DYP_PEROXIDASE"/>
    <property type="match status" value="1"/>
</dbReference>
<accession>A0AAD9JCA7</accession>
<keyword evidence="5" id="KW-0408">Iron</keyword>
<keyword evidence="3" id="KW-0479">Metal-binding</keyword>
<dbReference type="GO" id="GO:0020037">
    <property type="term" value="F:heme binding"/>
    <property type="evidence" value="ECO:0007669"/>
    <property type="project" value="InterPro"/>
</dbReference>